<organism evidence="3 4">
    <name type="scientific">Shewanella yunxiaonensis</name>
    <dbReference type="NCBI Taxonomy" id="2829809"/>
    <lineage>
        <taxon>Bacteria</taxon>
        <taxon>Pseudomonadati</taxon>
        <taxon>Pseudomonadota</taxon>
        <taxon>Gammaproteobacteria</taxon>
        <taxon>Alteromonadales</taxon>
        <taxon>Shewanellaceae</taxon>
        <taxon>Shewanella</taxon>
    </lineage>
</organism>
<gene>
    <name evidence="3" type="ORF">KDN34_13095</name>
</gene>
<dbReference type="RefSeq" id="WP_212594170.1">
    <property type="nucleotide sequence ID" value="NZ_CP073587.1"/>
</dbReference>
<evidence type="ECO:0000256" key="1">
    <source>
        <dbReference type="SAM" id="SignalP"/>
    </source>
</evidence>
<accession>A0ABX7YRX8</accession>
<reference evidence="3 4" key="1">
    <citation type="submission" date="2021-04" db="EMBL/GenBank/DDBJ databases">
        <title>Novel species identification of genus Shewanella.</title>
        <authorList>
            <person name="Liu G."/>
        </authorList>
    </citation>
    <scope>NUCLEOTIDE SEQUENCE [LARGE SCALE GENOMIC DNA]</scope>
    <source>
        <strain evidence="3 4">FJAT-54481</strain>
    </source>
</reference>
<keyword evidence="1" id="KW-0732">Signal</keyword>
<sequence>MIRIGLISAILAVIFSPISSATDIYKWVDKNGVTHYSQQPPADKPVNTLDSSAIEPGKIGTVAPIKRNDEPVKTQQELDADAINAKDAAQAEKLCESARFNLDVLLTHTRLQRSDDKTGEPVKMTEEDRQKAIADQQERIRLFCVKK</sequence>
<dbReference type="InterPro" id="IPR025392">
    <property type="entry name" value="DUF4124"/>
</dbReference>
<protein>
    <submittedName>
        <fullName evidence="3">DUF4124 domain-containing protein</fullName>
    </submittedName>
</protein>
<feature type="domain" description="DUF4124" evidence="2">
    <location>
        <begin position="12"/>
        <end position="56"/>
    </location>
</feature>
<keyword evidence="4" id="KW-1185">Reference proteome</keyword>
<evidence type="ECO:0000313" key="4">
    <source>
        <dbReference type="Proteomes" id="UP000679575"/>
    </source>
</evidence>
<evidence type="ECO:0000259" key="2">
    <source>
        <dbReference type="Pfam" id="PF13511"/>
    </source>
</evidence>
<name>A0ABX7YRX8_9GAMM</name>
<feature type="chain" id="PRO_5046169933" evidence="1">
    <location>
        <begin position="22"/>
        <end position="147"/>
    </location>
</feature>
<feature type="signal peptide" evidence="1">
    <location>
        <begin position="1"/>
        <end position="21"/>
    </location>
</feature>
<dbReference type="EMBL" id="CP073587">
    <property type="protein sequence ID" value="QUN05135.1"/>
    <property type="molecule type" value="Genomic_DNA"/>
</dbReference>
<dbReference type="Proteomes" id="UP000679575">
    <property type="component" value="Chromosome"/>
</dbReference>
<proteinExistence type="predicted"/>
<dbReference type="Pfam" id="PF13511">
    <property type="entry name" value="DUF4124"/>
    <property type="match status" value="1"/>
</dbReference>
<evidence type="ECO:0000313" key="3">
    <source>
        <dbReference type="EMBL" id="QUN05135.1"/>
    </source>
</evidence>